<evidence type="ECO:0000256" key="10">
    <source>
        <dbReference type="RuleBase" id="RU000488"/>
    </source>
</evidence>
<keyword evidence="3 10" id="KW-0813">Transport</keyword>
<evidence type="ECO:0000256" key="7">
    <source>
        <dbReference type="ARBA" id="ARBA00023128"/>
    </source>
</evidence>
<evidence type="ECO:0008006" key="12">
    <source>
        <dbReference type="Google" id="ProtNLM"/>
    </source>
</evidence>
<dbReference type="GO" id="GO:0000064">
    <property type="term" value="F:L-ornithine transmembrane transporter activity"/>
    <property type="evidence" value="ECO:0007669"/>
    <property type="project" value="TreeGrafter"/>
</dbReference>
<accession>A0A7S3F925</accession>
<reference evidence="11" key="1">
    <citation type="submission" date="2021-01" db="EMBL/GenBank/DDBJ databases">
        <authorList>
            <person name="Corre E."/>
            <person name="Pelletier E."/>
            <person name="Niang G."/>
            <person name="Scheremetjew M."/>
            <person name="Finn R."/>
            <person name="Kale V."/>
            <person name="Holt S."/>
            <person name="Cochrane G."/>
            <person name="Meng A."/>
            <person name="Brown T."/>
            <person name="Cohen L."/>
        </authorList>
    </citation>
    <scope>NUCLEOTIDE SEQUENCE</scope>
    <source>
        <strain evidence="11">RCC927</strain>
    </source>
</reference>
<proteinExistence type="inferred from homology"/>
<dbReference type="PRINTS" id="PR00926">
    <property type="entry name" value="MITOCARRIER"/>
</dbReference>
<comment type="subcellular location">
    <subcellularLocation>
        <location evidence="1">Mitochondrion membrane</location>
        <topology evidence="1">Multi-pass membrane protein</topology>
    </subcellularLocation>
</comment>
<keyword evidence="7" id="KW-0496">Mitochondrion</keyword>
<evidence type="ECO:0000256" key="6">
    <source>
        <dbReference type="ARBA" id="ARBA00022989"/>
    </source>
</evidence>
<organism evidence="11">
    <name type="scientific">Prasinoderma singulare</name>
    <dbReference type="NCBI Taxonomy" id="676789"/>
    <lineage>
        <taxon>Eukaryota</taxon>
        <taxon>Viridiplantae</taxon>
        <taxon>Prasinodermophyta</taxon>
        <taxon>Prasinodermophyceae</taxon>
        <taxon>Prasinodermales</taxon>
        <taxon>Prasinodermaceae</taxon>
        <taxon>Prasinoderma</taxon>
    </lineage>
</organism>
<gene>
    <name evidence="11" type="ORF">PSIN1315_LOCUS3028</name>
</gene>
<evidence type="ECO:0000256" key="3">
    <source>
        <dbReference type="ARBA" id="ARBA00022448"/>
    </source>
</evidence>
<dbReference type="PANTHER" id="PTHR45624:SF12">
    <property type="entry name" value="MITOCHONDRIAL ORNITHINE TRANSPORTER 1"/>
    <property type="match status" value="1"/>
</dbReference>
<comment type="similarity">
    <text evidence="2 10">Belongs to the mitochondrial carrier (TC 2.A.29) family.</text>
</comment>
<dbReference type="InterPro" id="IPR018108">
    <property type="entry name" value="MCP_transmembrane"/>
</dbReference>
<evidence type="ECO:0000256" key="9">
    <source>
        <dbReference type="PROSITE-ProRule" id="PRU00282"/>
    </source>
</evidence>
<dbReference type="GO" id="GO:0031966">
    <property type="term" value="C:mitochondrial membrane"/>
    <property type="evidence" value="ECO:0007669"/>
    <property type="project" value="UniProtKB-SubCell"/>
</dbReference>
<dbReference type="InterPro" id="IPR050567">
    <property type="entry name" value="Mitochondrial_Carrier"/>
</dbReference>
<dbReference type="AlphaFoldDB" id="A0A7S3F925"/>
<dbReference type="PROSITE" id="PS50920">
    <property type="entry name" value="SOLCAR"/>
    <property type="match status" value="3"/>
</dbReference>
<evidence type="ECO:0000256" key="5">
    <source>
        <dbReference type="ARBA" id="ARBA00022737"/>
    </source>
</evidence>
<keyword evidence="5" id="KW-0677">Repeat</keyword>
<evidence type="ECO:0000256" key="8">
    <source>
        <dbReference type="ARBA" id="ARBA00023136"/>
    </source>
</evidence>
<sequence>MAPAAGGAAGVAAQAAQAAQHAATIGAPFTLGASSLGAKAQPLVAAGGAPAQAPPTLSNALSSTPSKPPQVLSPFYVATRDLTCGYVAGAVNVMFGHPFDTVKVVQQNDPAQARQGMLRVARRIFSREGMQGLYRGVSAPMVGYGGDTAINYAVYEAGMARSREWRQQSATHNTAGILASSYLSAAVLCLWITPLELAKTQMQVLPNAKGNVRETFGWLAQCVRERGVTGAYRGLGATLLREVPGNGFYFLTYESGRAYLKRKTAEWGWSDLASETISATIPGGTAGLVFWGLVLPMDVIKTKQQAVQVGPGAQPPRLGVVVRQLWREGGARAFFAGWAPLLARAFPANALQFLGFEASRIAARKMFESDQ</sequence>
<evidence type="ECO:0000256" key="4">
    <source>
        <dbReference type="ARBA" id="ARBA00022692"/>
    </source>
</evidence>
<dbReference type="InterPro" id="IPR002067">
    <property type="entry name" value="MCP"/>
</dbReference>
<dbReference type="EMBL" id="HBHY01004630">
    <property type="protein sequence ID" value="CAE0130554.1"/>
    <property type="molecule type" value="Transcribed_RNA"/>
</dbReference>
<feature type="repeat" description="Solcar" evidence="9">
    <location>
        <begin position="76"/>
        <end position="161"/>
    </location>
</feature>
<dbReference type="Pfam" id="PF00153">
    <property type="entry name" value="Mito_carr"/>
    <property type="match status" value="3"/>
</dbReference>
<dbReference type="Gene3D" id="1.50.40.10">
    <property type="entry name" value="Mitochondrial carrier domain"/>
    <property type="match status" value="1"/>
</dbReference>
<name>A0A7S3F925_9VIRI</name>
<feature type="repeat" description="Solcar" evidence="9">
    <location>
        <begin position="172"/>
        <end position="259"/>
    </location>
</feature>
<protein>
    <recommendedName>
        <fullName evidence="12">Mitochondrial carrier protein</fullName>
    </recommendedName>
</protein>
<keyword evidence="8 9" id="KW-0472">Membrane</keyword>
<feature type="repeat" description="Solcar" evidence="9">
    <location>
        <begin position="274"/>
        <end position="362"/>
    </location>
</feature>
<evidence type="ECO:0000256" key="1">
    <source>
        <dbReference type="ARBA" id="ARBA00004225"/>
    </source>
</evidence>
<evidence type="ECO:0000256" key="2">
    <source>
        <dbReference type="ARBA" id="ARBA00006375"/>
    </source>
</evidence>
<keyword evidence="6" id="KW-1133">Transmembrane helix</keyword>
<keyword evidence="4 9" id="KW-0812">Transmembrane</keyword>
<dbReference type="InterPro" id="IPR023395">
    <property type="entry name" value="MCP_dom_sf"/>
</dbReference>
<dbReference type="SUPFAM" id="SSF103506">
    <property type="entry name" value="Mitochondrial carrier"/>
    <property type="match status" value="1"/>
</dbReference>
<evidence type="ECO:0000313" key="11">
    <source>
        <dbReference type="EMBL" id="CAE0130554.1"/>
    </source>
</evidence>
<dbReference type="PANTHER" id="PTHR45624">
    <property type="entry name" value="MITOCHONDRIAL BASIC AMINO ACIDS TRANSPORTER-RELATED"/>
    <property type="match status" value="1"/>
</dbReference>
<dbReference type="GO" id="GO:1990575">
    <property type="term" value="P:mitochondrial L-ornithine transmembrane transport"/>
    <property type="evidence" value="ECO:0007669"/>
    <property type="project" value="TreeGrafter"/>
</dbReference>